<evidence type="ECO:0000259" key="4">
    <source>
        <dbReference type="PROSITE" id="PS50075"/>
    </source>
</evidence>
<reference evidence="5" key="1">
    <citation type="submission" date="2019-10" db="EMBL/GenBank/DDBJ databases">
        <title>Draft genome sequece of Microseira wollei NIES-4236.</title>
        <authorList>
            <person name="Yamaguchi H."/>
            <person name="Suzuki S."/>
            <person name="Kawachi M."/>
        </authorList>
    </citation>
    <scope>NUCLEOTIDE SEQUENCE</scope>
    <source>
        <strain evidence="5">NIES-4236</strain>
    </source>
</reference>
<name>A0AAV3XJ51_9CYAN</name>
<protein>
    <submittedName>
        <fullName evidence="5">Amino acid adenylation domain-containing protein</fullName>
    </submittedName>
</protein>
<feature type="domain" description="Carrier" evidence="4">
    <location>
        <begin position="41"/>
        <end position="115"/>
    </location>
</feature>
<dbReference type="InterPro" id="IPR009081">
    <property type="entry name" value="PP-bd_ACP"/>
</dbReference>
<dbReference type="GO" id="GO:0003824">
    <property type="term" value="F:catalytic activity"/>
    <property type="evidence" value="ECO:0007669"/>
    <property type="project" value="InterPro"/>
</dbReference>
<organism evidence="5 6">
    <name type="scientific">Microseira wollei NIES-4236</name>
    <dbReference type="NCBI Taxonomy" id="2530354"/>
    <lineage>
        <taxon>Bacteria</taxon>
        <taxon>Bacillati</taxon>
        <taxon>Cyanobacteriota</taxon>
        <taxon>Cyanophyceae</taxon>
        <taxon>Oscillatoriophycideae</taxon>
        <taxon>Aerosakkonematales</taxon>
        <taxon>Aerosakkonemataceae</taxon>
        <taxon>Microseira</taxon>
    </lineage>
</organism>
<dbReference type="InterPro" id="IPR023213">
    <property type="entry name" value="CAT-like_dom_sf"/>
</dbReference>
<evidence type="ECO:0000256" key="1">
    <source>
        <dbReference type="ARBA" id="ARBA00001957"/>
    </source>
</evidence>
<dbReference type="InterPro" id="IPR006162">
    <property type="entry name" value="Ppantetheine_attach_site"/>
</dbReference>
<dbReference type="SMART" id="SM00823">
    <property type="entry name" value="PKS_PP"/>
    <property type="match status" value="1"/>
</dbReference>
<proteinExistence type="predicted"/>
<evidence type="ECO:0000313" key="5">
    <source>
        <dbReference type="EMBL" id="GET42318.1"/>
    </source>
</evidence>
<dbReference type="InterPro" id="IPR045851">
    <property type="entry name" value="AMP-bd_C_sf"/>
</dbReference>
<dbReference type="PANTHER" id="PTHR45398">
    <property type="match status" value="1"/>
</dbReference>
<dbReference type="SUPFAM" id="SSF47336">
    <property type="entry name" value="ACP-like"/>
    <property type="match status" value="1"/>
</dbReference>
<dbReference type="GO" id="GO:0008610">
    <property type="term" value="P:lipid biosynthetic process"/>
    <property type="evidence" value="ECO:0007669"/>
    <property type="project" value="UniProtKB-ARBA"/>
</dbReference>
<dbReference type="InterPro" id="IPR020806">
    <property type="entry name" value="PKS_PP-bd"/>
</dbReference>
<gene>
    <name evidence="5" type="ORF">MiSe_71340</name>
</gene>
<dbReference type="GO" id="GO:0031177">
    <property type="term" value="F:phosphopantetheine binding"/>
    <property type="evidence" value="ECO:0007669"/>
    <property type="project" value="InterPro"/>
</dbReference>
<dbReference type="EMBL" id="BLAY01000158">
    <property type="protein sequence ID" value="GET42318.1"/>
    <property type="molecule type" value="Genomic_DNA"/>
</dbReference>
<dbReference type="InterPro" id="IPR001242">
    <property type="entry name" value="Condensation_dom"/>
</dbReference>
<dbReference type="InterPro" id="IPR036736">
    <property type="entry name" value="ACP-like_sf"/>
</dbReference>
<sequence>MMPSAFVMLESLPLLPNGKVDRIALLHLNLTPPEPETKFVQPTTTIEGVLAKIWAEVLRIEQVGIHDNFFELGGDSILSIQAIARANKAGLRLTPKQLFEHQTIAELAAVASTMQITEAQQGLVTGEVHLTPIQHWFFQQNLPQPHHFNQAVLLQVEQNCDLVLLQQAIQQLVLHHDALRLRFVQAN</sequence>
<dbReference type="FunFam" id="1.10.1200.10:FF:000005">
    <property type="entry name" value="Nonribosomal peptide synthetase 1"/>
    <property type="match status" value="1"/>
</dbReference>
<keyword evidence="2" id="KW-0596">Phosphopantetheine</keyword>
<dbReference type="SUPFAM" id="SSF56801">
    <property type="entry name" value="Acetyl-CoA synthetase-like"/>
    <property type="match status" value="1"/>
</dbReference>
<accession>A0AAV3XJ51</accession>
<dbReference type="Pfam" id="PF00668">
    <property type="entry name" value="Condensation"/>
    <property type="match status" value="1"/>
</dbReference>
<dbReference type="PROSITE" id="PS00012">
    <property type="entry name" value="PHOSPHOPANTETHEINE"/>
    <property type="match status" value="1"/>
</dbReference>
<dbReference type="PANTHER" id="PTHR45398:SF1">
    <property type="entry name" value="ENZYME, PUTATIVE (JCVI)-RELATED"/>
    <property type="match status" value="1"/>
</dbReference>
<dbReference type="SUPFAM" id="SSF52777">
    <property type="entry name" value="CoA-dependent acyltransferases"/>
    <property type="match status" value="1"/>
</dbReference>
<dbReference type="AlphaFoldDB" id="A0AAV3XJ51"/>
<dbReference type="Gene3D" id="3.30.559.10">
    <property type="entry name" value="Chloramphenicol acetyltransferase-like domain"/>
    <property type="match status" value="1"/>
</dbReference>
<dbReference type="Gene3D" id="3.30.300.30">
    <property type="match status" value="1"/>
</dbReference>
<evidence type="ECO:0000256" key="3">
    <source>
        <dbReference type="ARBA" id="ARBA00022553"/>
    </source>
</evidence>
<dbReference type="Proteomes" id="UP001050975">
    <property type="component" value="Unassembled WGS sequence"/>
</dbReference>
<dbReference type="Gene3D" id="1.10.1200.10">
    <property type="entry name" value="ACP-like"/>
    <property type="match status" value="1"/>
</dbReference>
<comment type="cofactor">
    <cofactor evidence="1">
        <name>pantetheine 4'-phosphate</name>
        <dbReference type="ChEBI" id="CHEBI:47942"/>
    </cofactor>
</comment>
<keyword evidence="6" id="KW-1185">Reference proteome</keyword>
<dbReference type="PROSITE" id="PS50075">
    <property type="entry name" value="CARRIER"/>
    <property type="match status" value="1"/>
</dbReference>
<comment type="caution">
    <text evidence="5">The sequence shown here is derived from an EMBL/GenBank/DDBJ whole genome shotgun (WGS) entry which is preliminary data.</text>
</comment>
<evidence type="ECO:0000256" key="2">
    <source>
        <dbReference type="ARBA" id="ARBA00022450"/>
    </source>
</evidence>
<evidence type="ECO:0000313" key="6">
    <source>
        <dbReference type="Proteomes" id="UP001050975"/>
    </source>
</evidence>
<keyword evidence="3" id="KW-0597">Phosphoprotein</keyword>
<dbReference type="Pfam" id="PF00550">
    <property type="entry name" value="PP-binding"/>
    <property type="match status" value="1"/>
</dbReference>